<keyword evidence="3" id="KW-0732">Signal</keyword>
<feature type="compositionally biased region" description="Basic and acidic residues" evidence="1">
    <location>
        <begin position="467"/>
        <end position="485"/>
    </location>
</feature>
<evidence type="ECO:0000256" key="1">
    <source>
        <dbReference type="SAM" id="MobiDB-lite"/>
    </source>
</evidence>
<comment type="caution">
    <text evidence="4">The sequence shown here is derived from an EMBL/GenBank/DDBJ whole genome shotgun (WGS) entry which is preliminary data.</text>
</comment>
<feature type="chain" id="PRO_5047520529" evidence="3">
    <location>
        <begin position="32"/>
        <end position="493"/>
    </location>
</feature>
<feature type="signal peptide" evidence="3">
    <location>
        <begin position="1"/>
        <end position="31"/>
    </location>
</feature>
<evidence type="ECO:0000313" key="4">
    <source>
        <dbReference type="EMBL" id="KAJ4501047.1"/>
    </source>
</evidence>
<keyword evidence="5" id="KW-1185">Reference proteome</keyword>
<evidence type="ECO:0000256" key="3">
    <source>
        <dbReference type="SAM" id="SignalP"/>
    </source>
</evidence>
<dbReference type="EMBL" id="JANVFT010000003">
    <property type="protein sequence ID" value="KAJ4501047.1"/>
    <property type="molecule type" value="Genomic_DNA"/>
</dbReference>
<dbReference type="Proteomes" id="UP001150217">
    <property type="component" value="Unassembled WGS sequence"/>
</dbReference>
<evidence type="ECO:0000313" key="5">
    <source>
        <dbReference type="Proteomes" id="UP001150217"/>
    </source>
</evidence>
<keyword evidence="2" id="KW-0812">Transmembrane</keyword>
<gene>
    <name evidence="4" type="ORF">C8R41DRAFT_807891</name>
</gene>
<sequence>MDYRSLLNAISLSSTPFASFVLLLMTITANAQMPPDTNLFQWKFSDNFLGPQLPSCQSFGITVEPVNATNITHGIPPFYMVAWEIGGTPRTTLLGLNETSLSWTVDHPVGASLMLNVVDSQGNGGGVPPQAYTVQSGQSTECIVNSNQNDFTVSANITDTVNTCQPYGLRIHGGVPPYNLSLAQFNSPVVTNVTIPSPNDAFTYINRATPGYLLLAAVSDVTGRYAFGTPTIMPRGSEDVSCVGLNSSPGNTVLLNEEQDAQAGAIAKAKRRQIATLAGILIPLSILIFGGAFIAYRYYIKQQRSKKELAPEPLVLPEPKVVEEAGAGELVGSSAVLENQILSISPATDPSLNPFLTEAERTRVALNDTSDLASSTSRRGFVNFPTSSIRHSNKKAIEAGRTSSNLVSANLTESTPAPHNRFAFERSLSAQPRGAPPPSVPTRSASFPSPMITPPAGDPEYLFQHQDGGRFVRELPPPYERRFRQIPDVPQSP</sequence>
<protein>
    <submittedName>
        <fullName evidence="4">Uncharacterized protein</fullName>
    </submittedName>
</protein>
<feature type="transmembrane region" description="Helical" evidence="2">
    <location>
        <begin position="277"/>
        <end position="299"/>
    </location>
</feature>
<proteinExistence type="predicted"/>
<reference evidence="4" key="1">
    <citation type="submission" date="2022-08" db="EMBL/GenBank/DDBJ databases">
        <title>A Global Phylogenomic Analysis of the Shiitake Genus Lentinula.</title>
        <authorList>
            <consortium name="DOE Joint Genome Institute"/>
            <person name="Sierra-Patev S."/>
            <person name="Min B."/>
            <person name="Naranjo-Ortiz M."/>
            <person name="Looney B."/>
            <person name="Konkel Z."/>
            <person name="Slot J.C."/>
            <person name="Sakamoto Y."/>
            <person name="Steenwyk J.L."/>
            <person name="Rokas A."/>
            <person name="Carro J."/>
            <person name="Camarero S."/>
            <person name="Ferreira P."/>
            <person name="Molpeceres G."/>
            <person name="Ruiz-Duenas F.J."/>
            <person name="Serrano A."/>
            <person name="Henrissat B."/>
            <person name="Drula E."/>
            <person name="Hughes K.W."/>
            <person name="Mata J.L."/>
            <person name="Ishikawa N.K."/>
            <person name="Vargas-Isla R."/>
            <person name="Ushijima S."/>
            <person name="Smith C.A."/>
            <person name="Ahrendt S."/>
            <person name="Andreopoulos W."/>
            <person name="He G."/>
            <person name="Labutti K."/>
            <person name="Lipzen A."/>
            <person name="Ng V."/>
            <person name="Riley R."/>
            <person name="Sandor L."/>
            <person name="Barry K."/>
            <person name="Martinez A.T."/>
            <person name="Xiao Y."/>
            <person name="Gibbons J.G."/>
            <person name="Terashima K."/>
            <person name="Grigoriev I.V."/>
            <person name="Hibbett D.S."/>
        </authorList>
    </citation>
    <scope>NUCLEOTIDE SEQUENCE</scope>
    <source>
        <strain evidence="4">RHP3577 ss4</strain>
    </source>
</reference>
<evidence type="ECO:0000256" key="2">
    <source>
        <dbReference type="SAM" id="Phobius"/>
    </source>
</evidence>
<keyword evidence="2" id="KW-0472">Membrane</keyword>
<organism evidence="4 5">
    <name type="scientific">Lentinula lateritia</name>
    <dbReference type="NCBI Taxonomy" id="40482"/>
    <lineage>
        <taxon>Eukaryota</taxon>
        <taxon>Fungi</taxon>
        <taxon>Dikarya</taxon>
        <taxon>Basidiomycota</taxon>
        <taxon>Agaricomycotina</taxon>
        <taxon>Agaricomycetes</taxon>
        <taxon>Agaricomycetidae</taxon>
        <taxon>Agaricales</taxon>
        <taxon>Marasmiineae</taxon>
        <taxon>Omphalotaceae</taxon>
        <taxon>Lentinula</taxon>
    </lineage>
</organism>
<accession>A0ABQ8VXD3</accession>
<keyword evidence="2" id="KW-1133">Transmembrane helix</keyword>
<name>A0ABQ8VXD3_9AGAR</name>
<feature type="region of interest" description="Disordered" evidence="1">
    <location>
        <begin position="429"/>
        <end position="493"/>
    </location>
</feature>